<dbReference type="GO" id="GO:0007059">
    <property type="term" value="P:chromosome segregation"/>
    <property type="evidence" value="ECO:0007669"/>
    <property type="project" value="UniProtKB-UniRule"/>
</dbReference>
<dbReference type="GO" id="GO:0005737">
    <property type="term" value="C:cytoplasm"/>
    <property type="evidence" value="ECO:0007669"/>
    <property type="project" value="UniProtKB-SubCell"/>
</dbReference>
<dbReference type="GO" id="GO:0006313">
    <property type="term" value="P:DNA transposition"/>
    <property type="evidence" value="ECO:0007669"/>
    <property type="project" value="UniProtKB-UniRule"/>
</dbReference>
<dbReference type="GO" id="GO:0003677">
    <property type="term" value="F:DNA binding"/>
    <property type="evidence" value="ECO:0007669"/>
    <property type="project" value="UniProtKB-UniRule"/>
</dbReference>
<dbReference type="RefSeq" id="WP_049680771.1">
    <property type="nucleotide sequence ID" value="NZ_LFZW01000001.1"/>
</dbReference>
<dbReference type="Pfam" id="PF00589">
    <property type="entry name" value="Phage_integrase"/>
    <property type="match status" value="1"/>
</dbReference>
<evidence type="ECO:0000256" key="6">
    <source>
        <dbReference type="ARBA" id="ARBA00022908"/>
    </source>
</evidence>
<feature type="active site" evidence="10">
    <location>
        <position position="249"/>
    </location>
</feature>
<dbReference type="NCBIfam" id="TIGR02224">
    <property type="entry name" value="recomb_XerC"/>
    <property type="match status" value="1"/>
</dbReference>
<evidence type="ECO:0000256" key="7">
    <source>
        <dbReference type="ARBA" id="ARBA00023125"/>
    </source>
</evidence>
<evidence type="ECO:0000256" key="2">
    <source>
        <dbReference type="ARBA" id="ARBA00006657"/>
    </source>
</evidence>
<dbReference type="InterPro" id="IPR050090">
    <property type="entry name" value="Tyrosine_recombinase_XerCD"/>
</dbReference>
<feature type="active site" evidence="10">
    <location>
        <position position="149"/>
    </location>
</feature>
<feature type="active site" evidence="10">
    <location>
        <position position="173"/>
    </location>
</feature>
<feature type="active site" evidence="10">
    <location>
        <position position="272"/>
    </location>
</feature>
<accession>A0A0K9GS23</accession>
<keyword evidence="5 10" id="KW-0159">Chromosome partition</keyword>
<evidence type="ECO:0000256" key="3">
    <source>
        <dbReference type="ARBA" id="ARBA00022490"/>
    </source>
</evidence>
<dbReference type="OrthoDB" id="9801717at2"/>
<dbReference type="Gene3D" id="1.10.443.10">
    <property type="entry name" value="Intergrase catalytic core"/>
    <property type="match status" value="1"/>
</dbReference>
<dbReference type="PROSITE" id="PS51900">
    <property type="entry name" value="CB"/>
    <property type="match status" value="1"/>
</dbReference>
<dbReference type="GO" id="GO:0009037">
    <property type="term" value="F:tyrosine-based site-specific recombinase activity"/>
    <property type="evidence" value="ECO:0007669"/>
    <property type="project" value="UniProtKB-UniRule"/>
</dbReference>
<evidence type="ECO:0000313" key="15">
    <source>
        <dbReference type="Proteomes" id="UP000037146"/>
    </source>
</evidence>
<dbReference type="InterPro" id="IPR023009">
    <property type="entry name" value="Tyrosine_recombinase_XerC/XerD"/>
</dbReference>
<evidence type="ECO:0000256" key="5">
    <source>
        <dbReference type="ARBA" id="ARBA00022829"/>
    </source>
</evidence>
<feature type="active site" description="O-(3'-phospho-DNA)-tyrosine intermediate" evidence="10">
    <location>
        <position position="281"/>
    </location>
</feature>
<dbReference type="NCBIfam" id="NF001399">
    <property type="entry name" value="PRK00283.1"/>
    <property type="match status" value="1"/>
</dbReference>
<comment type="subcellular location">
    <subcellularLocation>
        <location evidence="1 10">Cytoplasm</location>
    </subcellularLocation>
</comment>
<comment type="similarity">
    <text evidence="2 10">Belongs to the 'phage' integrase family. XerC subfamily.</text>
</comment>
<evidence type="ECO:0000256" key="1">
    <source>
        <dbReference type="ARBA" id="ARBA00004496"/>
    </source>
</evidence>
<dbReference type="PANTHER" id="PTHR30349">
    <property type="entry name" value="PHAGE INTEGRASE-RELATED"/>
    <property type="match status" value="1"/>
</dbReference>
<dbReference type="Pfam" id="PF02899">
    <property type="entry name" value="Phage_int_SAM_1"/>
    <property type="match status" value="1"/>
</dbReference>
<dbReference type="AlphaFoldDB" id="A0A0K9GS23"/>
<proteinExistence type="inferred from homology"/>
<dbReference type="NCBIfam" id="NF040815">
    <property type="entry name" value="recomb_XerA_Arch"/>
    <property type="match status" value="1"/>
</dbReference>
<dbReference type="InterPro" id="IPR004107">
    <property type="entry name" value="Integrase_SAM-like_N"/>
</dbReference>
<protein>
    <recommendedName>
        <fullName evidence="10 11">Tyrosine recombinase XerC</fullName>
    </recommendedName>
</protein>
<organism evidence="14 15">
    <name type="scientific">Peribacillus loiseleuriae</name>
    <dbReference type="NCBI Taxonomy" id="1679170"/>
    <lineage>
        <taxon>Bacteria</taxon>
        <taxon>Bacillati</taxon>
        <taxon>Bacillota</taxon>
        <taxon>Bacilli</taxon>
        <taxon>Bacillales</taxon>
        <taxon>Bacillaceae</taxon>
        <taxon>Peribacillus</taxon>
    </lineage>
</organism>
<dbReference type="InterPro" id="IPR044068">
    <property type="entry name" value="CB"/>
</dbReference>
<dbReference type="InterPro" id="IPR011931">
    <property type="entry name" value="Recomb_XerC"/>
</dbReference>
<sequence length="300" mass="34466">MLHANQALPSFIEYLQIEKNCSHYTIESYQRDIEEFVLFMTEQGMKSIDSVEYFDARLFLTKLYERNLSKRTVARKTSCLRSFYKFLMREGLVKENPFSLVSLPKKDQKLPRFLYEEELNQLFSSLELESPMGLRDAALLELLYATGIRVSEGCDIKLQDLDFSLGTVLVHGKGKKDRYMPLGQYAKDALASYIQDGRATVMTSQAKSHPFLLINFRGDPLTPRGVRYILTAIIKKAANNIELHPHMLRHSFATHLLNNGADLRTVQELLGHSKISSTQIYTHVTKEQLRKVYNASHPRA</sequence>
<keyword evidence="4 10" id="KW-0132">Cell division</keyword>
<dbReference type="HAMAP" id="MF_01808">
    <property type="entry name" value="Recomb_XerC_XerD"/>
    <property type="match status" value="1"/>
</dbReference>
<dbReference type="InterPro" id="IPR002104">
    <property type="entry name" value="Integrase_catalytic"/>
</dbReference>
<dbReference type="GO" id="GO:0051301">
    <property type="term" value="P:cell division"/>
    <property type="evidence" value="ECO:0007669"/>
    <property type="project" value="UniProtKB-UniRule"/>
</dbReference>
<keyword evidence="7 10" id="KW-0238">DNA-binding</keyword>
<name>A0A0K9GS23_9BACI</name>
<dbReference type="InterPro" id="IPR013762">
    <property type="entry name" value="Integrase-like_cat_sf"/>
</dbReference>
<dbReference type="Proteomes" id="UP000037146">
    <property type="component" value="Unassembled WGS sequence"/>
</dbReference>
<comment type="caution">
    <text evidence="14">The sequence shown here is derived from an EMBL/GenBank/DDBJ whole genome shotgun (WGS) entry which is preliminary data.</text>
</comment>
<reference evidence="15" key="1">
    <citation type="submission" date="2015-07" db="EMBL/GenBank/DDBJ databases">
        <title>Genome sequencing project for genomic taxonomy and phylogenomics of Bacillus-like bacteria.</title>
        <authorList>
            <person name="Liu B."/>
            <person name="Wang J."/>
            <person name="Zhu Y."/>
            <person name="Liu G."/>
            <person name="Chen Q."/>
            <person name="Chen Z."/>
            <person name="Lan J."/>
            <person name="Che J."/>
            <person name="Ge C."/>
            <person name="Shi H."/>
            <person name="Pan Z."/>
            <person name="Liu X."/>
        </authorList>
    </citation>
    <scope>NUCLEOTIDE SEQUENCE [LARGE SCALE GENOMIC DNA]</scope>
    <source>
        <strain evidence="15">FJAT-27997</strain>
    </source>
</reference>
<dbReference type="Gene3D" id="1.10.150.130">
    <property type="match status" value="1"/>
</dbReference>
<dbReference type="PANTHER" id="PTHR30349:SF77">
    <property type="entry name" value="TYROSINE RECOMBINASE XERC"/>
    <property type="match status" value="1"/>
</dbReference>
<comment type="subunit">
    <text evidence="10">Forms a cyclic heterotetrameric complex composed of two molecules of XerC and two molecules of XerD.</text>
</comment>
<evidence type="ECO:0000313" key="14">
    <source>
        <dbReference type="EMBL" id="KMY49440.1"/>
    </source>
</evidence>
<evidence type="ECO:0000256" key="9">
    <source>
        <dbReference type="ARBA" id="ARBA00023306"/>
    </source>
</evidence>
<evidence type="ECO:0000256" key="11">
    <source>
        <dbReference type="NCBIfam" id="TIGR02224"/>
    </source>
</evidence>
<dbReference type="InterPro" id="IPR011010">
    <property type="entry name" value="DNA_brk_join_enz"/>
</dbReference>
<gene>
    <name evidence="10" type="primary">xerC</name>
    <name evidence="14" type="ORF">AC625_07705</name>
</gene>
<evidence type="ECO:0000256" key="4">
    <source>
        <dbReference type="ARBA" id="ARBA00022618"/>
    </source>
</evidence>
<keyword evidence="15" id="KW-1185">Reference proteome</keyword>
<keyword evidence="8 10" id="KW-0233">DNA recombination</keyword>
<dbReference type="CDD" id="cd00798">
    <property type="entry name" value="INT_XerDC_C"/>
    <property type="match status" value="1"/>
</dbReference>
<feature type="domain" description="Tyr recombinase" evidence="12">
    <location>
        <begin position="109"/>
        <end position="294"/>
    </location>
</feature>
<dbReference type="STRING" id="1679170.AC625_07705"/>
<feature type="active site" evidence="10">
    <location>
        <position position="246"/>
    </location>
</feature>
<keyword evidence="6 10" id="KW-0229">DNA integration</keyword>
<dbReference type="PROSITE" id="PS51898">
    <property type="entry name" value="TYR_RECOMBINASE"/>
    <property type="match status" value="1"/>
</dbReference>
<dbReference type="PATRIC" id="fig|1679170.3.peg.1652"/>
<dbReference type="EMBL" id="LFZW01000001">
    <property type="protein sequence ID" value="KMY49440.1"/>
    <property type="molecule type" value="Genomic_DNA"/>
</dbReference>
<evidence type="ECO:0000256" key="8">
    <source>
        <dbReference type="ARBA" id="ARBA00023172"/>
    </source>
</evidence>
<evidence type="ECO:0000256" key="10">
    <source>
        <dbReference type="HAMAP-Rule" id="MF_01808"/>
    </source>
</evidence>
<keyword evidence="3 10" id="KW-0963">Cytoplasm</keyword>
<dbReference type="SUPFAM" id="SSF56349">
    <property type="entry name" value="DNA breaking-rejoining enzymes"/>
    <property type="match status" value="1"/>
</dbReference>
<evidence type="ECO:0000259" key="13">
    <source>
        <dbReference type="PROSITE" id="PS51900"/>
    </source>
</evidence>
<keyword evidence="9 10" id="KW-0131">Cell cycle</keyword>
<evidence type="ECO:0000259" key="12">
    <source>
        <dbReference type="PROSITE" id="PS51898"/>
    </source>
</evidence>
<comment type="function">
    <text evidence="10">Site-specific tyrosine recombinase, which acts by catalyzing the cutting and rejoining of the recombining DNA molecules. The XerC-XerD complex is essential to convert dimers of the bacterial chromosome into monomers to permit their segregation at cell division. It also contributes to the segregational stability of plasmids.</text>
</comment>
<dbReference type="InterPro" id="IPR010998">
    <property type="entry name" value="Integrase_recombinase_N"/>
</dbReference>
<feature type="domain" description="Core-binding (CB)" evidence="13">
    <location>
        <begin position="2"/>
        <end position="88"/>
    </location>
</feature>